<proteinExistence type="predicted"/>
<evidence type="ECO:0000313" key="3">
    <source>
        <dbReference type="Proteomes" id="UP000257109"/>
    </source>
</evidence>
<feature type="region of interest" description="Disordered" evidence="1">
    <location>
        <begin position="1"/>
        <end position="27"/>
    </location>
</feature>
<feature type="non-terminal residue" evidence="2">
    <location>
        <position position="1"/>
    </location>
</feature>
<protein>
    <submittedName>
        <fullName evidence="2">Uncharacterized protein</fullName>
    </submittedName>
</protein>
<organism evidence="2 3">
    <name type="scientific">Mucuna pruriens</name>
    <name type="common">Velvet bean</name>
    <name type="synonym">Dolichos pruriens</name>
    <dbReference type="NCBI Taxonomy" id="157652"/>
    <lineage>
        <taxon>Eukaryota</taxon>
        <taxon>Viridiplantae</taxon>
        <taxon>Streptophyta</taxon>
        <taxon>Embryophyta</taxon>
        <taxon>Tracheophyta</taxon>
        <taxon>Spermatophyta</taxon>
        <taxon>Magnoliopsida</taxon>
        <taxon>eudicotyledons</taxon>
        <taxon>Gunneridae</taxon>
        <taxon>Pentapetalae</taxon>
        <taxon>rosids</taxon>
        <taxon>fabids</taxon>
        <taxon>Fabales</taxon>
        <taxon>Fabaceae</taxon>
        <taxon>Papilionoideae</taxon>
        <taxon>50 kb inversion clade</taxon>
        <taxon>NPAAA clade</taxon>
        <taxon>indigoferoid/millettioid clade</taxon>
        <taxon>Phaseoleae</taxon>
        <taxon>Mucuna</taxon>
    </lineage>
</organism>
<feature type="compositionally biased region" description="Basic and acidic residues" evidence="1">
    <location>
        <begin position="1"/>
        <end position="18"/>
    </location>
</feature>
<comment type="caution">
    <text evidence="2">The sequence shown here is derived from an EMBL/GenBank/DDBJ whole genome shotgun (WGS) entry which is preliminary data.</text>
</comment>
<evidence type="ECO:0000256" key="1">
    <source>
        <dbReference type="SAM" id="MobiDB-lite"/>
    </source>
</evidence>
<keyword evidence="3" id="KW-1185">Reference proteome</keyword>
<dbReference type="Proteomes" id="UP000257109">
    <property type="component" value="Unassembled WGS sequence"/>
</dbReference>
<dbReference type="EMBL" id="QJKJ01000067">
    <property type="protein sequence ID" value="RDY14493.1"/>
    <property type="molecule type" value="Genomic_DNA"/>
</dbReference>
<name>A0A371IHK5_MUCPR</name>
<gene>
    <name evidence="2" type="ORF">CR513_00450</name>
</gene>
<evidence type="ECO:0000313" key="2">
    <source>
        <dbReference type="EMBL" id="RDY14493.1"/>
    </source>
</evidence>
<sequence>MIMKDDGDIESESFKEEASNLGSEEYSNEKVSYEEELLMVRKLMSAFVEDDQPQKKNIFSFKMYDTRKVFRLY</sequence>
<reference evidence="2" key="1">
    <citation type="submission" date="2018-05" db="EMBL/GenBank/DDBJ databases">
        <title>Draft genome of Mucuna pruriens seed.</title>
        <authorList>
            <person name="Nnadi N.E."/>
            <person name="Vos R."/>
            <person name="Hasami M.H."/>
            <person name="Devisetty U.K."/>
            <person name="Aguiy J.C."/>
        </authorList>
    </citation>
    <scope>NUCLEOTIDE SEQUENCE [LARGE SCALE GENOMIC DNA]</scope>
    <source>
        <strain evidence="2">JCA_2017</strain>
    </source>
</reference>
<accession>A0A371IHK5</accession>
<dbReference type="AlphaFoldDB" id="A0A371IHK5"/>